<name>A0ACC1NNA1_9PEZI</name>
<keyword evidence="2" id="KW-1185">Reference proteome</keyword>
<protein>
    <submittedName>
        <fullName evidence="1">Uncharacterized protein</fullName>
    </submittedName>
</protein>
<organism evidence="1 2">
    <name type="scientific">Xylaria curta</name>
    <dbReference type="NCBI Taxonomy" id="42375"/>
    <lineage>
        <taxon>Eukaryota</taxon>
        <taxon>Fungi</taxon>
        <taxon>Dikarya</taxon>
        <taxon>Ascomycota</taxon>
        <taxon>Pezizomycotina</taxon>
        <taxon>Sordariomycetes</taxon>
        <taxon>Xylariomycetidae</taxon>
        <taxon>Xylariales</taxon>
        <taxon>Xylariaceae</taxon>
        <taxon>Xylaria</taxon>
    </lineage>
</organism>
<evidence type="ECO:0000313" key="1">
    <source>
        <dbReference type="EMBL" id="KAJ2979833.1"/>
    </source>
</evidence>
<evidence type="ECO:0000313" key="2">
    <source>
        <dbReference type="Proteomes" id="UP001143856"/>
    </source>
</evidence>
<proteinExistence type="predicted"/>
<gene>
    <name evidence="1" type="ORF">NUW58_g7100</name>
</gene>
<dbReference type="EMBL" id="JAPDGR010001761">
    <property type="protein sequence ID" value="KAJ2979833.1"/>
    <property type="molecule type" value="Genomic_DNA"/>
</dbReference>
<comment type="caution">
    <text evidence="1">The sequence shown here is derived from an EMBL/GenBank/DDBJ whole genome shotgun (WGS) entry which is preliminary data.</text>
</comment>
<accession>A0ACC1NNA1</accession>
<sequence>MSNALQRRWAIGGMAVGYKRTRLGDTCLHGLRHDGLPSQCSGTASPACALIHIAPTRRPNSHRPRPLVPGSPAFTSASALGLGSGPAVAVARALSSMHVIVMKHSSFARTSGASTGDDNASVPPFPRRQLLVLAICRICEPIAFMGIFPYVYFMIEDFHVTKDTSRISFYAGMVTSAFTFAEFSTGLLWGRLSDKIGRKPVLLTGLAGTALSVLVFGFAPNLTVALIARAIGGLLNGNMGVLQSTIAELVTVKEHRPRAYTIMPVVWCLGSIVGPMIGGALARPCINYPGLFSPGTIWDRYPYLLPNLFSAFIVLVGVINGFLFLEETHAQKKMERDRGRELGDWILSKFTGFRKCTEPRDEKLKLPEREDEMQPLIDHDEQLPTYRTNENTPANSPRLRSASLSTIGRDSLELGQPSKQMGVGFSTTFTRPVVLNIISFGILAFHTMTFDQLLPVFLATAPPKHKMETSLPLKFVDGFNLDSKTVGIILSIQGGYQLLINTFVVPYVLSRFGAWRSFRFIVVAYFLLYLATPYLVLLPPAYRMVGLAAVLAWKCAFVAIVYPSNAILTADSAPSHLALGTINGVAASSASLCRAFGPTISGILYAVGLESGYSGLAWWFTALVAIGGAVVGLRIPDSSSGPPAQDNDIDAQDRDAEIADQNGASSNRGESAAADSRS</sequence>
<dbReference type="Proteomes" id="UP001143856">
    <property type="component" value="Unassembled WGS sequence"/>
</dbReference>
<reference evidence="1" key="1">
    <citation type="submission" date="2022-10" db="EMBL/GenBank/DDBJ databases">
        <title>Genome Sequence of Xylaria curta.</title>
        <authorList>
            <person name="Buettner E."/>
        </authorList>
    </citation>
    <scope>NUCLEOTIDE SEQUENCE</scope>
    <source>
        <strain evidence="1">Babe10</strain>
    </source>
</reference>